<evidence type="ECO:0000313" key="2">
    <source>
        <dbReference type="EMBL" id="KAJ5107332.1"/>
    </source>
</evidence>
<dbReference type="OrthoDB" id="4308303at2759"/>
<reference evidence="2" key="2">
    <citation type="journal article" date="2023" name="IMA Fungus">
        <title>Comparative genomic study of the Penicillium genus elucidates a diverse pangenome and 15 lateral gene transfer events.</title>
        <authorList>
            <person name="Petersen C."/>
            <person name="Sorensen T."/>
            <person name="Nielsen M.R."/>
            <person name="Sondergaard T.E."/>
            <person name="Sorensen J.L."/>
            <person name="Fitzpatrick D.A."/>
            <person name="Frisvad J.C."/>
            <person name="Nielsen K.L."/>
        </authorList>
    </citation>
    <scope>NUCLEOTIDE SEQUENCE</scope>
    <source>
        <strain evidence="2">IBT 30069</strain>
    </source>
</reference>
<accession>A0A9W9FXG2</accession>
<sequence length="156" mass="17128">MIATLPSSVRHIQERLLELETKLPALATYEAEGKQPDNSYTSSLAQQALNSLGSDSSTSDKLRWLAPHLLEALGHDPSDNDGCLSPSWRMIPRPQPVPSDNHESPISTLRLDGIEDYLLNGDSAAELHPESFEMPGMTGDMGLGSMNDFLDLQNWL</sequence>
<dbReference type="Proteomes" id="UP001149165">
    <property type="component" value="Unassembled WGS sequence"/>
</dbReference>
<dbReference type="AlphaFoldDB" id="A0A9W9FXG2"/>
<proteinExistence type="predicted"/>
<evidence type="ECO:0000256" key="1">
    <source>
        <dbReference type="SAM" id="MobiDB-lite"/>
    </source>
</evidence>
<evidence type="ECO:0000313" key="3">
    <source>
        <dbReference type="Proteomes" id="UP001149165"/>
    </source>
</evidence>
<gene>
    <name evidence="2" type="ORF">N7456_004007</name>
</gene>
<comment type="caution">
    <text evidence="2">The sequence shown here is derived from an EMBL/GenBank/DDBJ whole genome shotgun (WGS) entry which is preliminary data.</text>
</comment>
<organism evidence="2 3">
    <name type="scientific">Penicillium angulare</name>
    <dbReference type="NCBI Taxonomy" id="116970"/>
    <lineage>
        <taxon>Eukaryota</taxon>
        <taxon>Fungi</taxon>
        <taxon>Dikarya</taxon>
        <taxon>Ascomycota</taxon>
        <taxon>Pezizomycotina</taxon>
        <taxon>Eurotiomycetes</taxon>
        <taxon>Eurotiomycetidae</taxon>
        <taxon>Eurotiales</taxon>
        <taxon>Aspergillaceae</taxon>
        <taxon>Penicillium</taxon>
    </lineage>
</organism>
<reference evidence="2" key="1">
    <citation type="submission" date="2022-11" db="EMBL/GenBank/DDBJ databases">
        <authorList>
            <person name="Petersen C."/>
        </authorList>
    </citation>
    <scope>NUCLEOTIDE SEQUENCE</scope>
    <source>
        <strain evidence="2">IBT 30069</strain>
    </source>
</reference>
<protein>
    <submittedName>
        <fullName evidence="2">Uncharacterized protein</fullName>
    </submittedName>
</protein>
<keyword evidence="3" id="KW-1185">Reference proteome</keyword>
<name>A0A9W9FXG2_9EURO</name>
<feature type="region of interest" description="Disordered" evidence="1">
    <location>
        <begin position="73"/>
        <end position="104"/>
    </location>
</feature>
<dbReference type="EMBL" id="JAPQKH010000003">
    <property type="protein sequence ID" value="KAJ5107332.1"/>
    <property type="molecule type" value="Genomic_DNA"/>
</dbReference>